<proteinExistence type="predicted"/>
<protein>
    <submittedName>
        <fullName evidence="1">DUF3419 domain-containing protein</fullName>
    </submittedName>
</protein>
<organism evidence="1 2">
    <name type="scientific">Gemmata obscuriglobus</name>
    <dbReference type="NCBI Taxonomy" id="114"/>
    <lineage>
        <taxon>Bacteria</taxon>
        <taxon>Pseudomonadati</taxon>
        <taxon>Planctomycetota</taxon>
        <taxon>Planctomycetia</taxon>
        <taxon>Gemmatales</taxon>
        <taxon>Gemmataceae</taxon>
        <taxon>Gemmata</taxon>
    </lineage>
</organism>
<dbReference type="Pfam" id="PF11899">
    <property type="entry name" value="DUF3419"/>
    <property type="match status" value="1"/>
</dbReference>
<dbReference type="Gene3D" id="3.40.50.150">
    <property type="entry name" value="Vaccinia Virus protein VP39"/>
    <property type="match status" value="1"/>
</dbReference>
<dbReference type="Proteomes" id="UP000245802">
    <property type="component" value="Chromosome"/>
</dbReference>
<dbReference type="SUPFAM" id="SSF53335">
    <property type="entry name" value="S-adenosyl-L-methionine-dependent methyltransferases"/>
    <property type="match status" value="1"/>
</dbReference>
<reference evidence="1 2" key="1">
    <citation type="submission" date="2018-01" db="EMBL/GenBank/DDBJ databases">
        <title>G. obscuriglobus.</title>
        <authorList>
            <person name="Franke J."/>
            <person name="Blomberg W."/>
            <person name="Selmecki A."/>
        </authorList>
    </citation>
    <scope>NUCLEOTIDE SEQUENCE [LARGE SCALE GENOMIC DNA]</scope>
    <source>
        <strain evidence="1 2">DSM 5831</strain>
    </source>
</reference>
<evidence type="ECO:0000313" key="2">
    <source>
        <dbReference type="Proteomes" id="UP000245802"/>
    </source>
</evidence>
<dbReference type="InterPro" id="IPR021829">
    <property type="entry name" value="DUF3419"/>
</dbReference>
<dbReference type="AlphaFoldDB" id="A0A2Z3HC79"/>
<dbReference type="KEGG" id="gog:C1280_21320"/>
<keyword evidence="2" id="KW-1185">Reference proteome</keyword>
<name>A0A2Z3HC79_9BACT</name>
<sequence length="379" mass="41387">MCPKHPRAFPGRVWYARSMSHAPPNWVAEAARLPIAFAQVREDPRIDQHVVSRAGGGARVCMVASGGCTAAVLATMPGVARLHLVDASPAQLALARLKLRLLERHSVVDRLALLGHGEMRFDARREILTAELAALGYAADALGLPERVLAFGPDREGRYERCFQALNASLLNVRDELRAALALSAPDEQARRTAPDTALGQALDAALGSTLSLPNLVALFGEGATRNPVEPFSRHFARRVRHALATLPAANNPFLWQMLLDQYPAAGPADWLRLPAPAYPPEITWRQAMMADALRESPGAFDVVHLSNILDWLSPEEATATLDVAANALRPGGWVVIRQLNSTLDIPASGPMFAWDDTAELHARDRSFFYRALHIGRKR</sequence>
<gene>
    <name evidence="1" type="ORF">C1280_21320</name>
</gene>
<dbReference type="InterPro" id="IPR029063">
    <property type="entry name" value="SAM-dependent_MTases_sf"/>
</dbReference>
<accession>A0A2Z3HC79</accession>
<evidence type="ECO:0000313" key="1">
    <source>
        <dbReference type="EMBL" id="AWM39274.1"/>
    </source>
</evidence>
<dbReference type="OrthoDB" id="267704at2"/>
<dbReference type="EMBL" id="CP025958">
    <property type="protein sequence ID" value="AWM39274.1"/>
    <property type="molecule type" value="Genomic_DNA"/>
</dbReference>